<dbReference type="EC" id="2.4.1.14" evidence="2"/>
<reference evidence="8" key="1">
    <citation type="submission" date="2019-12" db="EMBL/GenBank/DDBJ databases">
        <title>Genome sequencing and annotation of Brassica cretica.</title>
        <authorList>
            <person name="Studholme D.J."/>
            <person name="Sarris P.F."/>
        </authorList>
    </citation>
    <scope>NUCLEOTIDE SEQUENCE</scope>
    <source>
        <strain evidence="8">PFS-102/07</strain>
        <tissue evidence="8">Leaf</tissue>
    </source>
</reference>
<organism evidence="8">
    <name type="scientific">Brassica cretica</name>
    <name type="common">Mustard</name>
    <dbReference type="NCBI Taxonomy" id="69181"/>
    <lineage>
        <taxon>Eukaryota</taxon>
        <taxon>Viridiplantae</taxon>
        <taxon>Streptophyta</taxon>
        <taxon>Embryophyta</taxon>
        <taxon>Tracheophyta</taxon>
        <taxon>Spermatophyta</taxon>
        <taxon>Magnoliopsida</taxon>
        <taxon>eudicotyledons</taxon>
        <taxon>Gunneridae</taxon>
        <taxon>Pentapetalae</taxon>
        <taxon>rosids</taxon>
        <taxon>malvids</taxon>
        <taxon>Brassicales</taxon>
        <taxon>Brassicaceae</taxon>
        <taxon>Brassiceae</taxon>
        <taxon>Brassica</taxon>
    </lineage>
</organism>
<comment type="similarity">
    <text evidence="1">Belongs to the glycosyltransferase 1 family.</text>
</comment>
<evidence type="ECO:0000259" key="7">
    <source>
        <dbReference type="Pfam" id="PF00534"/>
    </source>
</evidence>
<proteinExistence type="inferred from homology"/>
<comment type="caution">
    <text evidence="8">The sequence shown here is derived from an EMBL/GenBank/DDBJ whole genome shotgun (WGS) entry which is preliminary data.</text>
</comment>
<dbReference type="GO" id="GO:0046524">
    <property type="term" value="F:sucrose-phosphate synthase activity"/>
    <property type="evidence" value="ECO:0007669"/>
    <property type="project" value="UniProtKB-EC"/>
</dbReference>
<dbReference type="InterPro" id="IPR044161">
    <property type="entry name" value="SPS"/>
</dbReference>
<feature type="compositionally biased region" description="Basic and acidic residues" evidence="6">
    <location>
        <begin position="257"/>
        <end position="266"/>
    </location>
</feature>
<dbReference type="Gene3D" id="3.40.50.2000">
    <property type="entry name" value="Glycogen Phosphorylase B"/>
    <property type="match status" value="1"/>
</dbReference>
<name>A0A8S9FE39_BRACR</name>
<gene>
    <name evidence="8" type="ORF">F2Q70_00032369</name>
</gene>
<dbReference type="PANTHER" id="PTHR46039">
    <property type="entry name" value="SUCROSE-PHOSPHATE SYNTHASE 3-RELATED"/>
    <property type="match status" value="1"/>
</dbReference>
<protein>
    <recommendedName>
        <fullName evidence="2">sucrose-phosphate synthase</fullName>
        <ecNumber evidence="2">2.4.1.14</ecNumber>
    </recommendedName>
</protein>
<comment type="catalytic activity">
    <reaction evidence="5">
        <text>beta-D-fructose 6-phosphate + UDP-alpha-D-glucose = sucrose 6(F)-phosphate + UDP + H(+)</text>
        <dbReference type="Rhea" id="RHEA:22172"/>
        <dbReference type="ChEBI" id="CHEBI:15378"/>
        <dbReference type="ChEBI" id="CHEBI:57634"/>
        <dbReference type="ChEBI" id="CHEBI:57723"/>
        <dbReference type="ChEBI" id="CHEBI:58223"/>
        <dbReference type="ChEBI" id="CHEBI:58885"/>
        <dbReference type="EC" id="2.4.1.14"/>
    </reaction>
</comment>
<feature type="region of interest" description="Disordered" evidence="6">
    <location>
        <begin position="244"/>
        <end position="272"/>
    </location>
</feature>
<evidence type="ECO:0000256" key="4">
    <source>
        <dbReference type="ARBA" id="ARBA00022679"/>
    </source>
</evidence>
<sequence length="385" mass="42310">MRFFSNPRKPMILALARPDPKKNLVTLVKAFGECRPLRELANLTLIMGNRDDIDELSSTNASVLLSILKLIDKYDLYGQVAMPKHHKQSDVPEIYRLGAKTKGVFINPAVIEPFGLTLIEAGAHGLPIVATKNGGPVDINRVLDNGLLVDPHDQQAIADALLKLVSDKNLWTRCRQNGLKNIHLFSWPEHCKTYLSRIAACKQRHPQWQSTDFGNSDPDSPSDSLRDINDISLNLKLSLDGEKGEGKSTNLDAEENSGERKSKLEKAVSTLAPKSTSTDKVYGSGKIPTLKKRKYLLVRWGVDLSKMVVFVGDSGDTDYEGLVGGVHKTVIVKGVASDATARVLHGNRSYPLEDVTPVNSPNITEAEQCDRDCIKAALEKLGVKI</sequence>
<keyword evidence="4" id="KW-0808">Transferase</keyword>
<evidence type="ECO:0000313" key="8">
    <source>
        <dbReference type="EMBL" id="KAF2531943.1"/>
    </source>
</evidence>
<dbReference type="SUPFAM" id="SSF53756">
    <property type="entry name" value="UDP-Glycosyltransferase/glycogen phosphorylase"/>
    <property type="match status" value="1"/>
</dbReference>
<evidence type="ECO:0000256" key="3">
    <source>
        <dbReference type="ARBA" id="ARBA00022676"/>
    </source>
</evidence>
<dbReference type="AlphaFoldDB" id="A0A8S9FE39"/>
<accession>A0A8S9FE39</accession>
<evidence type="ECO:0000256" key="5">
    <source>
        <dbReference type="ARBA" id="ARBA00047471"/>
    </source>
</evidence>
<evidence type="ECO:0000256" key="6">
    <source>
        <dbReference type="SAM" id="MobiDB-lite"/>
    </source>
</evidence>
<evidence type="ECO:0000256" key="1">
    <source>
        <dbReference type="ARBA" id="ARBA00006530"/>
    </source>
</evidence>
<dbReference type="EMBL" id="QGKY02002305">
    <property type="protein sequence ID" value="KAF2531943.1"/>
    <property type="molecule type" value="Genomic_DNA"/>
</dbReference>
<evidence type="ECO:0000256" key="2">
    <source>
        <dbReference type="ARBA" id="ARBA00012536"/>
    </source>
</evidence>
<dbReference type="PANTHER" id="PTHR46039:SF7">
    <property type="entry name" value="SUCROSE-PHOSPHATE SYNTHASE 2-RELATED"/>
    <property type="match status" value="1"/>
</dbReference>
<dbReference type="Pfam" id="PF00534">
    <property type="entry name" value="Glycos_transf_1"/>
    <property type="match status" value="1"/>
</dbReference>
<keyword evidence="3" id="KW-0328">Glycosyltransferase</keyword>
<dbReference type="InterPro" id="IPR001296">
    <property type="entry name" value="Glyco_trans_1"/>
</dbReference>
<feature type="domain" description="Glycosyl transferase family 1" evidence="7">
    <location>
        <begin position="6"/>
        <end position="179"/>
    </location>
</feature>